<organism evidence="2 3">
    <name type="scientific">Sphagnum troendelagicum</name>
    <dbReference type="NCBI Taxonomy" id="128251"/>
    <lineage>
        <taxon>Eukaryota</taxon>
        <taxon>Viridiplantae</taxon>
        <taxon>Streptophyta</taxon>
        <taxon>Embryophyta</taxon>
        <taxon>Bryophyta</taxon>
        <taxon>Sphagnophytina</taxon>
        <taxon>Sphagnopsida</taxon>
        <taxon>Sphagnales</taxon>
        <taxon>Sphagnaceae</taxon>
        <taxon>Sphagnum</taxon>
    </lineage>
</organism>
<dbReference type="PANTHER" id="PTHR36797">
    <property type="entry name" value="OS01G0258600 PROTEIN"/>
    <property type="match status" value="1"/>
</dbReference>
<protein>
    <submittedName>
        <fullName evidence="2">Uncharacterized protein</fullName>
    </submittedName>
</protein>
<sequence>MEKDGEDIWALPEEKEAVLKKKGAEGAVTKKPTKVRMVPEFYILPRRSIPKTIALYAFLTAAGVGAGMLVEQWINIQVANDTAVLFRKDTDSNKKDS</sequence>
<evidence type="ECO:0000256" key="1">
    <source>
        <dbReference type="SAM" id="Phobius"/>
    </source>
</evidence>
<evidence type="ECO:0000313" key="3">
    <source>
        <dbReference type="Proteomes" id="UP001497512"/>
    </source>
</evidence>
<keyword evidence="3" id="KW-1185">Reference proteome</keyword>
<dbReference type="Proteomes" id="UP001497512">
    <property type="component" value="Chromosome 12"/>
</dbReference>
<keyword evidence="1" id="KW-0812">Transmembrane</keyword>
<keyword evidence="1" id="KW-0472">Membrane</keyword>
<reference evidence="2" key="1">
    <citation type="submission" date="2024-02" db="EMBL/GenBank/DDBJ databases">
        <authorList>
            <consortium name="ELIXIR-Norway"/>
            <consortium name="Elixir Norway"/>
        </authorList>
    </citation>
    <scope>NUCLEOTIDE SEQUENCE</scope>
</reference>
<dbReference type="EMBL" id="OZ019904">
    <property type="protein sequence ID" value="CAK9199811.1"/>
    <property type="molecule type" value="Genomic_DNA"/>
</dbReference>
<evidence type="ECO:0000313" key="2">
    <source>
        <dbReference type="EMBL" id="CAK9199811.1"/>
    </source>
</evidence>
<name>A0ABP0TLS6_9BRYO</name>
<dbReference type="PANTHER" id="PTHR36797:SF3">
    <property type="entry name" value="OS01G0258600 PROTEIN"/>
    <property type="match status" value="1"/>
</dbReference>
<feature type="transmembrane region" description="Helical" evidence="1">
    <location>
        <begin position="53"/>
        <end position="74"/>
    </location>
</feature>
<gene>
    <name evidence="2" type="ORF">CSSPTR1EN2_LOCUS5123</name>
</gene>
<proteinExistence type="predicted"/>
<keyword evidence="1" id="KW-1133">Transmembrane helix</keyword>
<accession>A0ABP0TLS6</accession>